<comment type="similarity">
    <text evidence="3 11">Belongs to the protoporphyrinogen/coproporphyrinogen oxidase family. Protoporphyrinogen oxidase subfamily.</text>
</comment>
<dbReference type="OrthoDB" id="438553at2759"/>
<dbReference type="NCBIfam" id="TIGR00562">
    <property type="entry name" value="proto_IX_ox"/>
    <property type="match status" value="1"/>
</dbReference>
<gene>
    <name evidence="13" type="ORF">CROQUDRAFT_51187</name>
</gene>
<dbReference type="InterPro" id="IPR036188">
    <property type="entry name" value="FAD/NAD-bd_sf"/>
</dbReference>
<dbReference type="SUPFAM" id="SSF54373">
    <property type="entry name" value="FAD-linked reductases, C-terminal domain"/>
    <property type="match status" value="1"/>
</dbReference>
<evidence type="ECO:0000256" key="7">
    <source>
        <dbReference type="ARBA" id="ARBA00023002"/>
    </source>
</evidence>
<keyword evidence="8 11" id="KW-0350">Heme biosynthesis</keyword>
<sequence length="526" mass="56991">MNPSRCLMNHAGRPLPGSYVILGGGLAGLTCAYYLSKGLPAVSKAKIILLEQSHRLGGWVHSPDLGQKERCVFEGGPRSVRPKGLSGLMTLDLVRELALLDSVIAIPKTHPSAKNRYIFTPRGLQKLPSSVPTLLSSIFRSPISALPAALFKDLFTTPSPASIDDESVKSFITRKFGPRIGEELISGMVHGIYAADYGTLSARSSVFGALWNLERRHGSVIKGLLARKEEVSEKTIAEEESANILYRSLPSDLTSASVWGLKGGLETLTKTMTEWLMGRSNVELRKGETVTRVQQGADRTFEVFTSANHFSGDFVLSAISPRALHAGLASDLKSQMCDLDHNPSVNVAVVNVAYRSKRRIIPVPPAFGYLIPASIGPDLNPYRVLGVVFDSDMMPGVDGEPVGKDDDGLTKLTVMLGGHFYNCDSLPIPSLAELRDQACEALRQQLNIHETPIYINAAIQRDCIPQYLVGHHLRMRKLHDTLDGQGLALVGSGYGGVGVNDVVKGCRETVERLLQLGTATGLEAFK</sequence>
<name>A0A9P6NA24_9BASI</name>
<reference evidence="13" key="1">
    <citation type="submission" date="2013-11" db="EMBL/GenBank/DDBJ databases">
        <title>Genome sequence of the fusiform rust pathogen reveals effectors for host alternation and coevolution with pine.</title>
        <authorList>
            <consortium name="DOE Joint Genome Institute"/>
            <person name="Smith K."/>
            <person name="Pendleton A."/>
            <person name="Kubisiak T."/>
            <person name="Anderson C."/>
            <person name="Salamov A."/>
            <person name="Aerts A."/>
            <person name="Riley R."/>
            <person name="Clum A."/>
            <person name="Lindquist E."/>
            <person name="Ence D."/>
            <person name="Campbell M."/>
            <person name="Kronenberg Z."/>
            <person name="Feau N."/>
            <person name="Dhillon B."/>
            <person name="Hamelin R."/>
            <person name="Burleigh J."/>
            <person name="Smith J."/>
            <person name="Yandell M."/>
            <person name="Nelson C."/>
            <person name="Grigoriev I."/>
            <person name="Davis J."/>
        </authorList>
    </citation>
    <scope>NUCLEOTIDE SEQUENCE</scope>
    <source>
        <strain evidence="13">G11</strain>
    </source>
</reference>
<dbReference type="GO" id="GO:0006782">
    <property type="term" value="P:protoporphyrinogen IX biosynthetic process"/>
    <property type="evidence" value="ECO:0007669"/>
    <property type="project" value="UniProtKB-UniRule"/>
</dbReference>
<dbReference type="Proteomes" id="UP000886653">
    <property type="component" value="Unassembled WGS sequence"/>
</dbReference>
<dbReference type="InterPro" id="IPR002937">
    <property type="entry name" value="Amino_oxidase"/>
</dbReference>
<dbReference type="Pfam" id="PF01593">
    <property type="entry name" value="Amino_oxidase"/>
    <property type="match status" value="1"/>
</dbReference>
<protein>
    <recommendedName>
        <fullName evidence="4 11">Protoporphyrinogen oxidase</fullName>
        <ecNumber evidence="4 11">1.3.3.4</ecNumber>
    </recommendedName>
</protein>
<dbReference type="PANTHER" id="PTHR42923">
    <property type="entry name" value="PROTOPORPHYRINOGEN OXIDASE"/>
    <property type="match status" value="1"/>
</dbReference>
<keyword evidence="14" id="KW-1185">Reference proteome</keyword>
<organism evidence="13 14">
    <name type="scientific">Cronartium quercuum f. sp. fusiforme G11</name>
    <dbReference type="NCBI Taxonomy" id="708437"/>
    <lineage>
        <taxon>Eukaryota</taxon>
        <taxon>Fungi</taxon>
        <taxon>Dikarya</taxon>
        <taxon>Basidiomycota</taxon>
        <taxon>Pucciniomycotina</taxon>
        <taxon>Pucciniomycetes</taxon>
        <taxon>Pucciniales</taxon>
        <taxon>Coleosporiaceae</taxon>
        <taxon>Cronartium</taxon>
    </lineage>
</organism>
<evidence type="ECO:0000256" key="1">
    <source>
        <dbReference type="ARBA" id="ARBA00002600"/>
    </source>
</evidence>
<evidence type="ECO:0000256" key="6">
    <source>
        <dbReference type="ARBA" id="ARBA00022827"/>
    </source>
</evidence>
<comment type="subcellular location">
    <subcellularLocation>
        <location evidence="11">Mitochondrion inner membrane</location>
    </subcellularLocation>
</comment>
<dbReference type="InterPro" id="IPR004572">
    <property type="entry name" value="Protoporphyrinogen_oxidase"/>
</dbReference>
<evidence type="ECO:0000256" key="4">
    <source>
        <dbReference type="ARBA" id="ARBA00012867"/>
    </source>
</evidence>
<dbReference type="AlphaFoldDB" id="A0A9P6NA24"/>
<evidence type="ECO:0000256" key="8">
    <source>
        <dbReference type="ARBA" id="ARBA00023133"/>
    </source>
</evidence>
<comment type="caution">
    <text evidence="13">The sequence shown here is derived from an EMBL/GenBank/DDBJ whole genome shotgun (WGS) entry which is preliminary data.</text>
</comment>
<keyword evidence="5 11" id="KW-0285">Flavoprotein</keyword>
<evidence type="ECO:0000313" key="13">
    <source>
        <dbReference type="EMBL" id="KAG0141777.1"/>
    </source>
</evidence>
<proteinExistence type="inferred from homology"/>
<dbReference type="GO" id="GO:0004729">
    <property type="term" value="F:oxygen-dependent protoporphyrinogen oxidase activity"/>
    <property type="evidence" value="ECO:0007669"/>
    <property type="project" value="UniProtKB-UniRule"/>
</dbReference>
<dbReference type="EMBL" id="MU167371">
    <property type="protein sequence ID" value="KAG0141777.1"/>
    <property type="molecule type" value="Genomic_DNA"/>
</dbReference>
<feature type="domain" description="Amine oxidase" evidence="12">
    <location>
        <begin position="26"/>
        <end position="507"/>
    </location>
</feature>
<keyword evidence="6 11" id="KW-0274">FAD</keyword>
<keyword evidence="7 11" id="KW-0560">Oxidoreductase</keyword>
<dbReference type="GO" id="GO:0005743">
    <property type="term" value="C:mitochondrial inner membrane"/>
    <property type="evidence" value="ECO:0007669"/>
    <property type="project" value="UniProtKB-SubCell"/>
</dbReference>
<evidence type="ECO:0000256" key="3">
    <source>
        <dbReference type="ARBA" id="ARBA00010551"/>
    </source>
</evidence>
<evidence type="ECO:0000256" key="10">
    <source>
        <dbReference type="ARBA" id="ARBA00047554"/>
    </source>
</evidence>
<comment type="catalytic activity">
    <reaction evidence="10 11">
        <text>protoporphyrinogen IX + 3 O2 = protoporphyrin IX + 3 H2O2</text>
        <dbReference type="Rhea" id="RHEA:25576"/>
        <dbReference type="ChEBI" id="CHEBI:15379"/>
        <dbReference type="ChEBI" id="CHEBI:16240"/>
        <dbReference type="ChEBI" id="CHEBI:57306"/>
        <dbReference type="ChEBI" id="CHEBI:57307"/>
        <dbReference type="EC" id="1.3.3.4"/>
    </reaction>
</comment>
<comment type="pathway">
    <text evidence="2 11">Porphyrin-containing compound metabolism; protoporphyrin-IX biosynthesis; protoporphyrin-IX from protoporphyrinogen-IX: step 1/1.</text>
</comment>
<evidence type="ECO:0000256" key="11">
    <source>
        <dbReference type="RuleBase" id="RU367069"/>
    </source>
</evidence>
<comment type="cofactor">
    <cofactor evidence="11">
        <name>FAD</name>
        <dbReference type="ChEBI" id="CHEBI:57692"/>
    </cofactor>
    <text evidence="11">Binds 1 FAD per subunit.</text>
</comment>
<evidence type="ECO:0000256" key="9">
    <source>
        <dbReference type="ARBA" id="ARBA00023244"/>
    </source>
</evidence>
<dbReference type="PANTHER" id="PTHR42923:SF3">
    <property type="entry name" value="PROTOPORPHYRINOGEN OXIDASE"/>
    <property type="match status" value="1"/>
</dbReference>
<comment type="function">
    <text evidence="1 11">Catalyzes the 6-electron oxidation of protoporphyrinogen-IX to form protoporphyrin-IX.</text>
</comment>
<dbReference type="SUPFAM" id="SSF51905">
    <property type="entry name" value="FAD/NAD(P)-binding domain"/>
    <property type="match status" value="1"/>
</dbReference>
<evidence type="ECO:0000313" key="14">
    <source>
        <dbReference type="Proteomes" id="UP000886653"/>
    </source>
</evidence>
<evidence type="ECO:0000259" key="12">
    <source>
        <dbReference type="Pfam" id="PF01593"/>
    </source>
</evidence>
<accession>A0A9P6NA24</accession>
<dbReference type="EC" id="1.3.3.4" evidence="4 11"/>
<dbReference type="Gene3D" id="3.50.50.60">
    <property type="entry name" value="FAD/NAD(P)-binding domain"/>
    <property type="match status" value="1"/>
</dbReference>
<dbReference type="InterPro" id="IPR050464">
    <property type="entry name" value="Zeta_carotene_desat/Oxidored"/>
</dbReference>
<evidence type="ECO:0000256" key="2">
    <source>
        <dbReference type="ARBA" id="ARBA00005073"/>
    </source>
</evidence>
<keyword evidence="9 11" id="KW-0627">Porphyrin biosynthesis</keyword>
<evidence type="ECO:0000256" key="5">
    <source>
        <dbReference type="ARBA" id="ARBA00022630"/>
    </source>
</evidence>